<dbReference type="OrthoDB" id="9925053at2"/>
<evidence type="ECO:0000259" key="1">
    <source>
        <dbReference type="Pfam" id="PF00550"/>
    </source>
</evidence>
<dbReference type="Gene3D" id="1.10.1200.10">
    <property type="entry name" value="ACP-like"/>
    <property type="match status" value="1"/>
</dbReference>
<dbReference type="AlphaFoldDB" id="A0A317FCG1"/>
<dbReference type="EMBL" id="QGNA01000003">
    <property type="protein sequence ID" value="PWS36112.1"/>
    <property type="molecule type" value="Genomic_DNA"/>
</dbReference>
<dbReference type="InterPro" id="IPR036736">
    <property type="entry name" value="ACP-like_sf"/>
</dbReference>
<accession>A0A317FCG1</accession>
<keyword evidence="3" id="KW-1185">Reference proteome</keyword>
<organism evidence="2 3">
    <name type="scientific">Falsiroseomonas bella</name>
    <dbReference type="NCBI Taxonomy" id="2184016"/>
    <lineage>
        <taxon>Bacteria</taxon>
        <taxon>Pseudomonadati</taxon>
        <taxon>Pseudomonadota</taxon>
        <taxon>Alphaproteobacteria</taxon>
        <taxon>Acetobacterales</taxon>
        <taxon>Roseomonadaceae</taxon>
        <taxon>Falsiroseomonas</taxon>
    </lineage>
</organism>
<dbReference type="Pfam" id="PF00550">
    <property type="entry name" value="PP-binding"/>
    <property type="match status" value="1"/>
</dbReference>
<feature type="domain" description="Carrier" evidence="1">
    <location>
        <begin position="15"/>
        <end position="81"/>
    </location>
</feature>
<gene>
    <name evidence="2" type="ORF">DFH01_12970</name>
</gene>
<name>A0A317FCG1_9PROT</name>
<dbReference type="SUPFAM" id="SSF47336">
    <property type="entry name" value="ACP-like"/>
    <property type="match status" value="1"/>
</dbReference>
<evidence type="ECO:0000313" key="2">
    <source>
        <dbReference type="EMBL" id="PWS36112.1"/>
    </source>
</evidence>
<proteinExistence type="predicted"/>
<dbReference type="RefSeq" id="WP_109870906.1">
    <property type="nucleotide sequence ID" value="NZ_QGNA01000003.1"/>
</dbReference>
<dbReference type="Proteomes" id="UP000245765">
    <property type="component" value="Unassembled WGS sequence"/>
</dbReference>
<sequence>MLQLAAIPSIPHLPRLRTVLCDVLGVPHAKASLDLDLAEALACDEHDRHEVVVAMDVHYGIAVRDDEVEACETIADILRLVAAKHAQERRLYN</sequence>
<comment type="caution">
    <text evidence="2">The sequence shown here is derived from an EMBL/GenBank/DDBJ whole genome shotgun (WGS) entry which is preliminary data.</text>
</comment>
<dbReference type="InterPro" id="IPR009081">
    <property type="entry name" value="PP-bd_ACP"/>
</dbReference>
<reference evidence="3" key="1">
    <citation type="submission" date="2018-05" db="EMBL/GenBank/DDBJ databases">
        <authorList>
            <person name="Du Z."/>
            <person name="Wang X."/>
        </authorList>
    </citation>
    <scope>NUCLEOTIDE SEQUENCE [LARGE SCALE GENOMIC DNA]</scope>
    <source>
        <strain evidence="3">CQN31</strain>
    </source>
</reference>
<evidence type="ECO:0000313" key="3">
    <source>
        <dbReference type="Proteomes" id="UP000245765"/>
    </source>
</evidence>
<protein>
    <recommendedName>
        <fullName evidence="1">Carrier domain-containing protein</fullName>
    </recommendedName>
</protein>